<evidence type="ECO:0000256" key="1">
    <source>
        <dbReference type="SAM" id="Phobius"/>
    </source>
</evidence>
<dbReference type="Proteomes" id="UP000012313">
    <property type="component" value="Unassembled WGS sequence"/>
</dbReference>
<feature type="transmembrane region" description="Helical" evidence="1">
    <location>
        <begin position="51"/>
        <end position="75"/>
    </location>
</feature>
<accession>N1WL74</accession>
<name>N1WL74_9LEPT</name>
<organism evidence="2 3">
    <name type="scientific">Leptospira weilii serovar Ranarum str. ICFT</name>
    <dbReference type="NCBI Taxonomy" id="1218598"/>
    <lineage>
        <taxon>Bacteria</taxon>
        <taxon>Pseudomonadati</taxon>
        <taxon>Spirochaetota</taxon>
        <taxon>Spirochaetia</taxon>
        <taxon>Leptospirales</taxon>
        <taxon>Leptospiraceae</taxon>
        <taxon>Leptospira</taxon>
    </lineage>
</organism>
<protein>
    <submittedName>
        <fullName evidence="2">Uncharacterized protein</fullName>
    </submittedName>
</protein>
<gene>
    <name evidence="2" type="ORF">LEP1GSC060_0449</name>
</gene>
<dbReference type="RefSeq" id="WP_002993543.1">
    <property type="nucleotide sequence ID" value="NZ_AOHC02000006.1"/>
</dbReference>
<proteinExistence type="predicted"/>
<dbReference type="EMBL" id="AOHC02000006">
    <property type="protein sequence ID" value="EMY79735.1"/>
    <property type="molecule type" value="Genomic_DNA"/>
</dbReference>
<dbReference type="AlphaFoldDB" id="N1WL74"/>
<sequence>MNSFEHIHFPEIVLITSGILYTLHGLIHQLIVGAAVGFFQFPEERQSRLILMMWITTGAFMSFLGFLPAILILFYGPQPPVVAVLIAETLAVGFLSLHILLSGYRTHTQPVKIGFFFSLCFTIVLISYLLNLWVFPFR</sequence>
<keyword evidence="1" id="KW-0472">Membrane</keyword>
<feature type="transmembrane region" description="Helical" evidence="1">
    <location>
        <begin position="81"/>
        <end position="101"/>
    </location>
</feature>
<keyword evidence="3" id="KW-1185">Reference proteome</keyword>
<feature type="transmembrane region" description="Helical" evidence="1">
    <location>
        <begin position="12"/>
        <end position="39"/>
    </location>
</feature>
<reference evidence="2" key="1">
    <citation type="submission" date="2013-03" db="EMBL/GenBank/DDBJ databases">
        <authorList>
            <person name="Harkins D.M."/>
            <person name="Durkin A.S."/>
            <person name="Brinkac L.M."/>
            <person name="Haft D.H."/>
            <person name="Selengut J.D."/>
            <person name="Sanka R."/>
            <person name="DePew J."/>
            <person name="Purushe J."/>
            <person name="Hartskeerl R.A."/>
            <person name="Ahmed A."/>
            <person name="van der Linden H."/>
            <person name="Goris M.G.A."/>
            <person name="Vinetz J.M."/>
            <person name="Sutton G.G."/>
            <person name="Nierman W.C."/>
            <person name="Fouts D.E."/>
        </authorList>
    </citation>
    <scope>NUCLEOTIDE SEQUENCE [LARGE SCALE GENOMIC DNA]</scope>
    <source>
        <strain evidence="2">ICFT</strain>
    </source>
</reference>
<dbReference type="STRING" id="1218598.LEP1GSC060_0449"/>
<comment type="caution">
    <text evidence="2">The sequence shown here is derived from an EMBL/GenBank/DDBJ whole genome shotgun (WGS) entry which is preliminary data.</text>
</comment>
<evidence type="ECO:0000313" key="3">
    <source>
        <dbReference type="Proteomes" id="UP000012313"/>
    </source>
</evidence>
<feature type="transmembrane region" description="Helical" evidence="1">
    <location>
        <begin position="113"/>
        <end position="135"/>
    </location>
</feature>
<keyword evidence="1" id="KW-1133">Transmembrane helix</keyword>
<evidence type="ECO:0000313" key="2">
    <source>
        <dbReference type="EMBL" id="EMY79735.1"/>
    </source>
</evidence>
<keyword evidence="1" id="KW-0812">Transmembrane</keyword>
<dbReference type="OrthoDB" id="338935at2"/>